<dbReference type="AlphaFoldDB" id="A0A1W1C6D0"/>
<dbReference type="GO" id="GO:0004315">
    <property type="term" value="F:3-oxoacyl-[acyl-carrier-protein] synthase activity"/>
    <property type="evidence" value="ECO:0007669"/>
    <property type="project" value="UniProtKB-EC"/>
</dbReference>
<dbReference type="Gene3D" id="3.40.47.10">
    <property type="match status" value="1"/>
</dbReference>
<gene>
    <name evidence="4" type="ORF">MNB_SV-8-1199</name>
</gene>
<accession>A0A1W1C6D0</accession>
<dbReference type="InterPro" id="IPR014031">
    <property type="entry name" value="Ketoacyl_synth_C"/>
</dbReference>
<evidence type="ECO:0000256" key="1">
    <source>
        <dbReference type="ARBA" id="ARBA00008467"/>
    </source>
</evidence>
<reference evidence="4" key="1">
    <citation type="submission" date="2016-10" db="EMBL/GenBank/DDBJ databases">
        <authorList>
            <person name="de Groot N.N."/>
        </authorList>
    </citation>
    <scope>NUCLEOTIDE SEQUENCE</scope>
</reference>
<sequence>MNAYINTYELLCDAGDTKSLMEAIYSKESALVIDNSYIEDASAGLGKMEYENIFTAMDEVTAKVLKNSNLENFHNTLLILGSSVGGMQECEQIFYSEKSFKNIDSNRYSMNALTDHLMKKFHFYDTRALSTACTSSANALLLAKRLIEVEAYDNILVMGVDGLCYSTVLGFYALGVLSDKKCTPFDTHRNGMNVAEAVSALLIQNVKHDSSIELKGAGASSDAYHMTNPDPEAGGAIASMKNAMADAGLETDEIDYINAHGTATLANDRVESLAIEKLFGKSVYVSSTKAITGHTLGAAGAVEAIVSCEVLKRSMIPPQTGLKELENQNINVPLQSIETDIQNVMSNSFAFGGNNTSIVLGV</sequence>
<dbReference type="GO" id="GO:0006633">
    <property type="term" value="P:fatty acid biosynthetic process"/>
    <property type="evidence" value="ECO:0007669"/>
    <property type="project" value="TreeGrafter"/>
</dbReference>
<dbReference type="InterPro" id="IPR020841">
    <property type="entry name" value="PKS_Beta-ketoAc_synthase_dom"/>
</dbReference>
<dbReference type="EC" id="2.3.1.179" evidence="4"/>
<evidence type="ECO:0000259" key="3">
    <source>
        <dbReference type="PROSITE" id="PS52004"/>
    </source>
</evidence>
<dbReference type="SUPFAM" id="SSF53901">
    <property type="entry name" value="Thiolase-like"/>
    <property type="match status" value="2"/>
</dbReference>
<dbReference type="Pfam" id="PF00109">
    <property type="entry name" value="ketoacyl-synt"/>
    <property type="match status" value="1"/>
</dbReference>
<dbReference type="EMBL" id="FPHD01000057">
    <property type="protein sequence ID" value="SFV61410.1"/>
    <property type="molecule type" value="Genomic_DNA"/>
</dbReference>
<dbReference type="PROSITE" id="PS52004">
    <property type="entry name" value="KS3_2"/>
    <property type="match status" value="1"/>
</dbReference>
<dbReference type="GO" id="GO:0005829">
    <property type="term" value="C:cytosol"/>
    <property type="evidence" value="ECO:0007669"/>
    <property type="project" value="TreeGrafter"/>
</dbReference>
<keyword evidence="2 4" id="KW-0808">Transferase</keyword>
<evidence type="ECO:0000256" key="2">
    <source>
        <dbReference type="ARBA" id="ARBA00022679"/>
    </source>
</evidence>
<dbReference type="PANTHER" id="PTHR11712:SF320">
    <property type="entry name" value="BETA-KETOACYL SYNTHASE"/>
    <property type="match status" value="1"/>
</dbReference>
<dbReference type="InterPro" id="IPR000794">
    <property type="entry name" value="Beta-ketoacyl_synthase"/>
</dbReference>
<dbReference type="SMART" id="SM00825">
    <property type="entry name" value="PKS_KS"/>
    <property type="match status" value="1"/>
</dbReference>
<evidence type="ECO:0000313" key="4">
    <source>
        <dbReference type="EMBL" id="SFV61410.1"/>
    </source>
</evidence>
<dbReference type="PANTHER" id="PTHR11712">
    <property type="entry name" value="POLYKETIDE SYNTHASE-RELATED"/>
    <property type="match status" value="1"/>
</dbReference>
<organism evidence="4">
    <name type="scientific">hydrothermal vent metagenome</name>
    <dbReference type="NCBI Taxonomy" id="652676"/>
    <lineage>
        <taxon>unclassified sequences</taxon>
        <taxon>metagenomes</taxon>
        <taxon>ecological metagenomes</taxon>
    </lineage>
</organism>
<keyword evidence="4" id="KW-0012">Acyltransferase</keyword>
<dbReference type="InterPro" id="IPR016039">
    <property type="entry name" value="Thiolase-like"/>
</dbReference>
<feature type="domain" description="Ketosynthase family 3 (KS3)" evidence="3">
    <location>
        <begin position="1"/>
        <end position="362"/>
    </location>
</feature>
<proteinExistence type="inferred from homology"/>
<dbReference type="InterPro" id="IPR014030">
    <property type="entry name" value="Ketoacyl_synth_N"/>
</dbReference>
<protein>
    <submittedName>
        <fullName evidence="4">3-oxoacyl-[acyl-carrier-protein] synthase, KASII</fullName>
        <ecNumber evidence="4">2.3.1.179</ecNumber>
    </submittedName>
</protein>
<dbReference type="Pfam" id="PF02801">
    <property type="entry name" value="Ketoacyl-synt_C"/>
    <property type="match status" value="1"/>
</dbReference>
<name>A0A1W1C6D0_9ZZZZ</name>
<comment type="similarity">
    <text evidence="1">Belongs to the thiolase-like superfamily. Beta-ketoacyl-ACP synthases family.</text>
</comment>